<dbReference type="RefSeq" id="WP_233053525.1">
    <property type="nucleotide sequence ID" value="NZ_JAIMJA010000013.1"/>
</dbReference>
<reference evidence="1 2" key="1">
    <citation type="journal article" date="2022" name="Environ. Microbiol. Rep.">
        <title>Eco-phylogenetic analyses reveal divergent evolution of vitamin B12 metabolism in the marine bacterial family 'Psychromonadaceae'.</title>
        <authorList>
            <person name="Jin X."/>
            <person name="Yang Y."/>
            <person name="Cao H."/>
            <person name="Gao B."/>
            <person name="Zhao Z."/>
        </authorList>
    </citation>
    <scope>NUCLEOTIDE SEQUENCE [LARGE SCALE GENOMIC DNA]</scope>
    <source>
        <strain evidence="1 2">MKS20</strain>
    </source>
</reference>
<gene>
    <name evidence="1" type="ORF">K6Y31_13695</name>
</gene>
<name>A0ABS8WA07_9GAMM</name>
<dbReference type="Proteomes" id="UP001201273">
    <property type="component" value="Unassembled WGS sequence"/>
</dbReference>
<proteinExistence type="predicted"/>
<evidence type="ECO:0008006" key="3">
    <source>
        <dbReference type="Google" id="ProtNLM"/>
    </source>
</evidence>
<dbReference type="EMBL" id="JAIMJA010000013">
    <property type="protein sequence ID" value="MCE2595861.1"/>
    <property type="molecule type" value="Genomic_DNA"/>
</dbReference>
<sequence>MSNDSSSSKWKEELSITLNNGWLCDFNRLLYMHCPNTQVVQAGRGLQSANRDSQIIQLKDIFSEKLSSGGSHSTWNNIFRAALRYLIWCDKYIRDSFTKESLDRYFQFKYQRVQRKEIKNSAYIQYRASMVTLFKVLDLPTSWFENVPNLPRNDFEPFEAYSQSDLKKLLPLLRALFKQTSAQFLENPEKHTRASRSNATMSFQWQDNTYPLHGAVSKMMVAATYLLSYYTSANTTILFNLPRPQKSNICSMDTWYSMPAFKRRAFKTIHVEMGEHTLDIPKYSMQFFDTLLRVSKIIDSSDNALLIQTTCCLKGHKRPLMQSNLQTFNQMWLKKFNLTDERGRELRPVISRFRETGSQLVSFYQGDIAQGVILENTLNVRRKHYSTGNKFENQAMMQETALIREQQAKNKVTAKEAQLELKIDVLTIDASQKIRFPNLSRIPNGSSCSNPFGERSAGFSRKARQNNLTKGEKLACADLLQCFGCEAQVIVQSVSDIWCLLSFKECLEESLYLHLDASHFRKNFENVLTYINKKIMPKLTKSIVKEAEKKLNTDGRHPLWQEVEFTTKFLQR</sequence>
<accession>A0ABS8WA07</accession>
<protein>
    <recommendedName>
        <fullName evidence="3">Core-binding (CB) domain-containing protein</fullName>
    </recommendedName>
</protein>
<evidence type="ECO:0000313" key="2">
    <source>
        <dbReference type="Proteomes" id="UP001201273"/>
    </source>
</evidence>
<keyword evidence="2" id="KW-1185">Reference proteome</keyword>
<evidence type="ECO:0000313" key="1">
    <source>
        <dbReference type="EMBL" id="MCE2595861.1"/>
    </source>
</evidence>
<comment type="caution">
    <text evidence="1">The sequence shown here is derived from an EMBL/GenBank/DDBJ whole genome shotgun (WGS) entry which is preliminary data.</text>
</comment>
<organism evidence="1 2">
    <name type="scientific">Motilimonas cestriensis</name>
    <dbReference type="NCBI Taxonomy" id="2742685"/>
    <lineage>
        <taxon>Bacteria</taxon>
        <taxon>Pseudomonadati</taxon>
        <taxon>Pseudomonadota</taxon>
        <taxon>Gammaproteobacteria</taxon>
        <taxon>Alteromonadales</taxon>
        <taxon>Alteromonadales genera incertae sedis</taxon>
        <taxon>Motilimonas</taxon>
    </lineage>
</organism>